<evidence type="ECO:0000313" key="1">
    <source>
        <dbReference type="EMBL" id="MDA0631815.1"/>
    </source>
</evidence>
<dbReference type="InterPro" id="IPR036188">
    <property type="entry name" value="FAD/NAD-bd_sf"/>
</dbReference>
<dbReference type="PROSITE" id="PS51318">
    <property type="entry name" value="TAT"/>
    <property type="match status" value="1"/>
</dbReference>
<evidence type="ECO:0000313" key="2">
    <source>
        <dbReference type="Proteomes" id="UP001144036"/>
    </source>
</evidence>
<dbReference type="InterPro" id="IPR006311">
    <property type="entry name" value="TAT_signal"/>
</dbReference>
<organism evidence="1 2">
    <name type="scientific">Nonomuraea corallina</name>
    <dbReference type="NCBI Taxonomy" id="2989783"/>
    <lineage>
        <taxon>Bacteria</taxon>
        <taxon>Bacillati</taxon>
        <taxon>Actinomycetota</taxon>
        <taxon>Actinomycetes</taxon>
        <taxon>Streptosporangiales</taxon>
        <taxon>Streptosporangiaceae</taxon>
        <taxon>Nonomuraea</taxon>
    </lineage>
</organism>
<dbReference type="Gene3D" id="3.50.50.60">
    <property type="entry name" value="FAD/NAD(P)-binding domain"/>
    <property type="match status" value="1"/>
</dbReference>
<dbReference type="PANTHER" id="PTHR42923">
    <property type="entry name" value="PROTOPORPHYRINOGEN OXIDASE"/>
    <property type="match status" value="1"/>
</dbReference>
<gene>
    <name evidence="1" type="ORF">OUY22_00160</name>
</gene>
<accession>A0ABT4S4J0</accession>
<dbReference type="SUPFAM" id="SSF51905">
    <property type="entry name" value="FAD/NAD(P)-binding domain"/>
    <property type="match status" value="1"/>
</dbReference>
<name>A0ABT4S4J0_9ACTN</name>
<dbReference type="Proteomes" id="UP001144036">
    <property type="component" value="Unassembled WGS sequence"/>
</dbReference>
<dbReference type="InterPro" id="IPR050464">
    <property type="entry name" value="Zeta_carotene_desat/Oxidored"/>
</dbReference>
<protein>
    <submittedName>
        <fullName evidence="1">NAD(P)-binding protein</fullName>
    </submittedName>
</protein>
<sequence>MGDIGRSAAGRELGMRRAISRRDFFDGVAVTAGVAAVGVPEAAGTAYAAASAPAPAGFHGGTSQALSVLHALRDGRFWQHADPPVPTGESYDLVVVGAGLSGVSAAHEWLRRHPRARVLILDNHEVAGGHAQRPGSGWTAAPASWTPEFGELLDRLGLAATPCQECGADDSVMCDRETFPVETLVSTGAPVDGWIGRLPVADDARADLLRLYAGGPDPFPGLSPEDKQERLAGLTYSRYLLETLGVHPDAERFCRTMPSAAWGYDARALGAVDAWGLGYPGFAGLGLDAGKPSPFNAPTVAKEWGTAGRVAHLPGGLHGLLRAMLDGLGRKVRLRLSSPVVSVRNDGPAETAASATVGYFDGHEVRSVGAGAVILACWHAVVPHLVPDLPGDQREALRAAVKTPLVEAVVRLRSGDAWRRLGVARTRWTGAYWSLSELVRHSGDGVTARLVAAPCRSELGPAEGSAAGRQALLRTPYETLEFSARDQLARLLGPAGFDPGRDVEAVAVYRWGHGYSPEYCRPWHAFHPDGPSPAETARRRFGRIALAGSDSAPAARADAAVTAACRAVRELAG</sequence>
<dbReference type="EMBL" id="JAPNNL010000001">
    <property type="protein sequence ID" value="MDA0631815.1"/>
    <property type="molecule type" value="Genomic_DNA"/>
</dbReference>
<reference evidence="1" key="1">
    <citation type="submission" date="2022-11" db="EMBL/GenBank/DDBJ databases">
        <title>Nonomuraea corallina sp. nov., a new species of the genus Nonomuraea isolated from sea side sediment in Thai sea.</title>
        <authorList>
            <person name="Ngamcharungchit C."/>
            <person name="Matsumoto A."/>
            <person name="Suriyachadkun C."/>
            <person name="Panbangred W."/>
            <person name="Inahashi Y."/>
            <person name="Intra B."/>
        </authorList>
    </citation>
    <scope>NUCLEOTIDE SEQUENCE</scope>
    <source>
        <strain evidence="1">MCN248</strain>
    </source>
</reference>
<keyword evidence="2" id="KW-1185">Reference proteome</keyword>
<proteinExistence type="predicted"/>
<dbReference type="Pfam" id="PF13450">
    <property type="entry name" value="NAD_binding_8"/>
    <property type="match status" value="1"/>
</dbReference>
<dbReference type="RefSeq" id="WP_270152499.1">
    <property type="nucleotide sequence ID" value="NZ_JAPNNL010000001.1"/>
</dbReference>
<comment type="caution">
    <text evidence="1">The sequence shown here is derived from an EMBL/GenBank/DDBJ whole genome shotgun (WGS) entry which is preliminary data.</text>
</comment>